<dbReference type="AlphaFoldDB" id="A0A6G6GLA4"/>
<dbReference type="EMBL" id="CP049057">
    <property type="protein sequence ID" value="QIE59297.1"/>
    <property type="molecule type" value="Genomic_DNA"/>
</dbReference>
<gene>
    <name evidence="1" type="ORF">G5B37_06885</name>
</gene>
<dbReference type="RefSeq" id="WP_164679320.1">
    <property type="nucleotide sequence ID" value="NZ_CP049057.1"/>
</dbReference>
<keyword evidence="2" id="KW-1185">Reference proteome</keyword>
<protein>
    <submittedName>
        <fullName evidence="1">Uncharacterized protein</fullName>
    </submittedName>
</protein>
<sequence length="560" mass="65844">MIKAVQRLEFANVFPEEEPKEILEYLSNISRETLLKIIGFSTTKNQPNYNRIFSNVEKQHEINKRVADYGKAYQIPERPILISRESSLMLSEIILANRDSLLEGNENEGIDEDEINLFKTYLLINLQANKKQNLGDAQDNIDRMAEMLIAMSFSSADTGLFEDNDLEFAKLLYATVIKFEFLLDFVSEDENQYLGEALAKEFNQENLEQLNYQVKLLVATLLRMKHLNSYILTPDREDHINFLNTLTKAEIDVSDDFTNLKKFPLYKIDETQFSLVDYFYLLDKFFKSVRFILKDAFIAHHGLEPDDSSFFAFYNSDFSEEVVMKKVLDEIFHWKYMVKRQETATRDNEPDYYVRHNNKIYLFENKDILVRADIKSSSDIEKIKKLLDKKFVHDGDRHVGIGQLITSIQQIINKTFAYDDYANQKNNLSIYPILLVSDRVFEIPGMNYLLNKRYNELVQERLGNMYNPSLIKPLTFVDIDTLIFWAPYLKEKDRNFRDLLDRHHKAMKTRVVINNPNLEEGITQAKKGMFKQLSPISFRLDEYQFSMNLLVDKFRDVLPE</sequence>
<dbReference type="KEGG" id="mgel:G5B37_06885"/>
<evidence type="ECO:0000313" key="2">
    <source>
        <dbReference type="Proteomes" id="UP000505306"/>
    </source>
</evidence>
<proteinExistence type="predicted"/>
<evidence type="ECO:0000313" key="1">
    <source>
        <dbReference type="EMBL" id="QIE59297.1"/>
    </source>
</evidence>
<dbReference type="Proteomes" id="UP000505306">
    <property type="component" value="Chromosome"/>
</dbReference>
<accession>A0A6G6GLA4</accession>
<reference evidence="1 2" key="1">
    <citation type="submission" date="2020-02" db="EMBL/GenBank/DDBJ databases">
        <title>Complete genome sequence of Flavobacteriaceae bacterium.</title>
        <authorList>
            <person name="Kim S.-J."/>
            <person name="Kim Y.-S."/>
            <person name="Kim K.-H."/>
        </authorList>
    </citation>
    <scope>NUCLEOTIDE SEQUENCE [LARGE SCALE GENOMIC DNA]</scope>
    <source>
        <strain evidence="1 2">RR4-40</strain>
    </source>
</reference>
<name>A0A6G6GLA4_9FLAO</name>
<organism evidence="1 2">
    <name type="scientific">Rasiella rasia</name>
    <dbReference type="NCBI Taxonomy" id="2744027"/>
    <lineage>
        <taxon>Bacteria</taxon>
        <taxon>Pseudomonadati</taxon>
        <taxon>Bacteroidota</taxon>
        <taxon>Flavobacteriia</taxon>
        <taxon>Flavobacteriales</taxon>
        <taxon>Flavobacteriaceae</taxon>
        <taxon>Rasiella</taxon>
    </lineage>
</organism>